<protein>
    <submittedName>
        <fullName evidence="1">Uncharacterized protein</fullName>
    </submittedName>
</protein>
<comment type="caution">
    <text evidence="1">The sequence shown here is derived from an EMBL/GenBank/DDBJ whole genome shotgun (WGS) entry which is preliminary data.</text>
</comment>
<gene>
    <name evidence="1" type="ORF">NIES30_25745</name>
</gene>
<sequence length="93" mass="10248">MNDTWLSDYVIYSERAGQGYARRACRPLESHIKKMLGLPISEVSIQAEIKYLNLVEGGATCECPACKLRAPGSAGIFWAVTRKDVLEEVSGVE</sequence>
<dbReference type="OrthoDB" id="9874449at2"/>
<dbReference type="EMBL" id="MRCG01000041">
    <property type="protein sequence ID" value="OKH42995.1"/>
    <property type="molecule type" value="Genomic_DNA"/>
</dbReference>
<proteinExistence type="predicted"/>
<evidence type="ECO:0000313" key="1">
    <source>
        <dbReference type="EMBL" id="OKH42995.1"/>
    </source>
</evidence>
<evidence type="ECO:0000313" key="2">
    <source>
        <dbReference type="Proteomes" id="UP000185557"/>
    </source>
</evidence>
<accession>A0A1U7IXT9</accession>
<reference evidence="1 2" key="1">
    <citation type="submission" date="2016-11" db="EMBL/GenBank/DDBJ databases">
        <title>Draft Genome Sequences of Nine Cyanobacterial Strains from Diverse Habitats.</title>
        <authorList>
            <person name="Zhu T."/>
            <person name="Hou S."/>
            <person name="Lu X."/>
            <person name="Hess W.R."/>
        </authorList>
    </citation>
    <scope>NUCLEOTIDE SEQUENCE [LARGE SCALE GENOMIC DNA]</scope>
    <source>
        <strain evidence="1 2">NIES-30</strain>
    </source>
</reference>
<dbReference type="Proteomes" id="UP000185557">
    <property type="component" value="Unassembled WGS sequence"/>
</dbReference>
<organism evidence="1 2">
    <name type="scientific">Phormidium tenue NIES-30</name>
    <dbReference type="NCBI Taxonomy" id="549789"/>
    <lineage>
        <taxon>Bacteria</taxon>
        <taxon>Bacillati</taxon>
        <taxon>Cyanobacteriota</taxon>
        <taxon>Cyanophyceae</taxon>
        <taxon>Oscillatoriophycideae</taxon>
        <taxon>Oscillatoriales</taxon>
        <taxon>Oscillatoriaceae</taxon>
        <taxon>Phormidium</taxon>
    </lineage>
</organism>
<name>A0A1U7IXT9_9CYAN</name>
<keyword evidence="2" id="KW-1185">Reference proteome</keyword>
<dbReference type="RefSeq" id="WP_073611315.1">
    <property type="nucleotide sequence ID" value="NZ_MRCG01000041.1"/>
</dbReference>
<dbReference type="AlphaFoldDB" id="A0A1U7IXT9"/>